<accession>A0A2R5EZI8</accession>
<evidence type="ECO:0000313" key="4">
    <source>
        <dbReference type="EMBL" id="GBG09233.1"/>
    </source>
</evidence>
<dbReference type="SFLD" id="SFLDS00001">
    <property type="entry name" value="Enolase"/>
    <property type="match status" value="1"/>
</dbReference>
<dbReference type="PANTHER" id="PTHR48080:SF3">
    <property type="entry name" value="ENOLASE SUPERFAMILY MEMBER DDB_G0284701"/>
    <property type="match status" value="1"/>
</dbReference>
<dbReference type="EMBL" id="BDQX01000206">
    <property type="protein sequence ID" value="GBG09233.1"/>
    <property type="molecule type" value="Genomic_DNA"/>
</dbReference>
<evidence type="ECO:0000313" key="5">
    <source>
        <dbReference type="Proteomes" id="UP000245202"/>
    </source>
</evidence>
<dbReference type="InterPro" id="IPR013341">
    <property type="entry name" value="Mandelate_racemase_N_dom"/>
</dbReference>
<dbReference type="RefSeq" id="WP_108994009.1">
    <property type="nucleotide sequence ID" value="NZ_BDQX01000206.1"/>
</dbReference>
<dbReference type="InterPro" id="IPR029065">
    <property type="entry name" value="Enolase_C-like"/>
</dbReference>
<dbReference type="InterPro" id="IPR013342">
    <property type="entry name" value="Mandelate_racemase_C"/>
</dbReference>
<evidence type="ECO:0000256" key="1">
    <source>
        <dbReference type="ARBA" id="ARBA00008031"/>
    </source>
</evidence>
<reference evidence="4 5" key="1">
    <citation type="submission" date="2017-08" db="EMBL/GenBank/DDBJ databases">
        <title>Substantial Increase in Enzyme Production by Combined Drug-Resistance Mutations in Paenibacillus agaridevorans.</title>
        <authorList>
            <person name="Tanaka Y."/>
            <person name="Funane K."/>
            <person name="Hosaka T."/>
            <person name="Shiwa Y."/>
            <person name="Fujita N."/>
            <person name="Miyazaki T."/>
            <person name="Yoshikawa H."/>
            <person name="Murakami K."/>
            <person name="Kasahara K."/>
            <person name="Inaoka T."/>
            <person name="Hiraga Y."/>
            <person name="Ochi K."/>
        </authorList>
    </citation>
    <scope>NUCLEOTIDE SEQUENCE [LARGE SCALE GENOMIC DNA]</scope>
    <source>
        <strain evidence="4 5">T-3040</strain>
    </source>
</reference>
<dbReference type="InterPro" id="IPR036849">
    <property type="entry name" value="Enolase-like_C_sf"/>
</dbReference>
<proteinExistence type="inferred from homology"/>
<dbReference type="AlphaFoldDB" id="A0A2R5EZI8"/>
<dbReference type="InterPro" id="IPR029017">
    <property type="entry name" value="Enolase-like_N"/>
</dbReference>
<dbReference type="GO" id="GO:0046872">
    <property type="term" value="F:metal ion binding"/>
    <property type="evidence" value="ECO:0007669"/>
    <property type="project" value="UniProtKB-KW"/>
</dbReference>
<dbReference type="Proteomes" id="UP000245202">
    <property type="component" value="Unassembled WGS sequence"/>
</dbReference>
<comment type="caution">
    <text evidence="4">The sequence shown here is derived from an EMBL/GenBank/DDBJ whole genome shotgun (WGS) entry which is preliminary data.</text>
</comment>
<name>A0A2R5EZI8_9BACL</name>
<dbReference type="Gene3D" id="3.30.390.10">
    <property type="entry name" value="Enolase-like, N-terminal domain"/>
    <property type="match status" value="1"/>
</dbReference>
<sequence>MKIVSVEAIPVILPFRKAVSDIWGTYPSSRHGIVIVRGESGHYGAGEIAFAWFGGAHSLCHEVNTHWADLLVGMDIRDISLINEKLDHLCSFSKRHLLAKAGVETAIWDLLGKELRQPVYQLLGGRRRAEIPLTGGVSMGVQEEMVEAAVQHAAQGYGELKLKIGADDRKDLEMVSAIRAAIPDSILLRVDVNMAWRDPKQAKRMIDELEKHGVHMVEQPLHYDRLSETAWLRRNTNVSILIDEGIWDVPDAKRTLEANAADLLHVYISESGGIWGSRQVFELAAHYGVDCTIGSMPEGVIGAAASAHIAAAMANLSGHASDIRGFTGYLEDVAAEEMTIRNGTLIVPEGPGLGVTIDFDKLRKLSVS</sequence>
<dbReference type="Gene3D" id="3.20.20.120">
    <property type="entry name" value="Enolase-like C-terminal domain"/>
    <property type="match status" value="1"/>
</dbReference>
<dbReference type="InterPro" id="IPR034593">
    <property type="entry name" value="DgoD-like"/>
</dbReference>
<dbReference type="SMART" id="SM00922">
    <property type="entry name" value="MR_MLE"/>
    <property type="match status" value="1"/>
</dbReference>
<organism evidence="4 5">
    <name type="scientific">Paenibacillus agaridevorans</name>
    <dbReference type="NCBI Taxonomy" id="171404"/>
    <lineage>
        <taxon>Bacteria</taxon>
        <taxon>Bacillati</taxon>
        <taxon>Bacillota</taxon>
        <taxon>Bacilli</taxon>
        <taxon>Bacillales</taxon>
        <taxon>Paenibacillaceae</taxon>
        <taxon>Paenibacillus</taxon>
    </lineage>
</organism>
<dbReference type="SUPFAM" id="SSF51604">
    <property type="entry name" value="Enolase C-terminal domain-like"/>
    <property type="match status" value="1"/>
</dbReference>
<evidence type="ECO:0000256" key="2">
    <source>
        <dbReference type="ARBA" id="ARBA00022723"/>
    </source>
</evidence>
<gene>
    <name evidence="4" type="ORF">PAT3040_03874</name>
</gene>
<dbReference type="SFLD" id="SFLDG00180">
    <property type="entry name" value="muconate_cycloisomerase"/>
    <property type="match status" value="1"/>
</dbReference>
<keyword evidence="2" id="KW-0479">Metal-binding</keyword>
<comment type="similarity">
    <text evidence="1">Belongs to the mandelate racemase/muconate lactonizing enzyme family.</text>
</comment>
<feature type="domain" description="Mandelate racemase/muconate lactonizing enzyme C-terminal" evidence="3">
    <location>
        <begin position="142"/>
        <end position="239"/>
    </location>
</feature>
<keyword evidence="5" id="KW-1185">Reference proteome</keyword>
<dbReference type="Pfam" id="PF02746">
    <property type="entry name" value="MR_MLE_N"/>
    <property type="match status" value="1"/>
</dbReference>
<dbReference type="SUPFAM" id="SSF54826">
    <property type="entry name" value="Enolase N-terminal domain-like"/>
    <property type="match status" value="1"/>
</dbReference>
<dbReference type="Pfam" id="PF13378">
    <property type="entry name" value="MR_MLE_C"/>
    <property type="match status" value="1"/>
</dbReference>
<dbReference type="PANTHER" id="PTHR48080">
    <property type="entry name" value="D-GALACTONATE DEHYDRATASE-RELATED"/>
    <property type="match status" value="1"/>
</dbReference>
<evidence type="ECO:0000259" key="3">
    <source>
        <dbReference type="SMART" id="SM00922"/>
    </source>
</evidence>
<protein>
    <recommendedName>
        <fullName evidence="3">Mandelate racemase/muconate lactonizing enzyme C-terminal domain-containing protein</fullName>
    </recommendedName>
</protein>